<dbReference type="PANTHER" id="PTHR35478:SF1">
    <property type="entry name" value="ZINC FINGER FYVE DOMAIN-CONTAINING PROTEIN 26"/>
    <property type="match status" value="1"/>
</dbReference>
<protein>
    <submittedName>
        <fullName evidence="1">Uncharacterized protein</fullName>
    </submittedName>
</protein>
<accession>A0A9Q1JSP7</accession>
<keyword evidence="2" id="KW-1185">Reference proteome</keyword>
<name>A0A9Q1JSP7_9CARY</name>
<dbReference type="OrthoDB" id="1936617at2759"/>
<sequence length="270" mass="30154">MRYALDCAVMALGAMEKSVTDDKKCHPLMALGFLKQLRLHLEAINNVPRKIFMVNIIISLLHVDNIAVDSELFGVTMSNSQISQTSLENCDDPTFDESGHQMVAAFVESLLDTLRHNLPSEHALDVTDTSGERQAVEWRISSARSFIEDWQWRLSVLQQLLPLPELNWRWKEALTILRAAPSKLLNLCSTPTPSLQGLVLGGREAQGARSDFRALRWFGRQILSSLVRFVAVFRSLATFPATGILPEFRHLTFFGPDSADFSLGADVSSV</sequence>
<proteinExistence type="predicted"/>
<dbReference type="EMBL" id="JAKOGI010000816">
    <property type="protein sequence ID" value="KAJ8430172.1"/>
    <property type="molecule type" value="Genomic_DNA"/>
</dbReference>
<evidence type="ECO:0000313" key="1">
    <source>
        <dbReference type="EMBL" id="KAJ8430172.1"/>
    </source>
</evidence>
<dbReference type="Proteomes" id="UP001153076">
    <property type="component" value="Unassembled WGS sequence"/>
</dbReference>
<organism evidence="1 2">
    <name type="scientific">Carnegiea gigantea</name>
    <dbReference type="NCBI Taxonomy" id="171969"/>
    <lineage>
        <taxon>Eukaryota</taxon>
        <taxon>Viridiplantae</taxon>
        <taxon>Streptophyta</taxon>
        <taxon>Embryophyta</taxon>
        <taxon>Tracheophyta</taxon>
        <taxon>Spermatophyta</taxon>
        <taxon>Magnoliopsida</taxon>
        <taxon>eudicotyledons</taxon>
        <taxon>Gunneridae</taxon>
        <taxon>Pentapetalae</taxon>
        <taxon>Caryophyllales</taxon>
        <taxon>Cactineae</taxon>
        <taxon>Cactaceae</taxon>
        <taxon>Cactoideae</taxon>
        <taxon>Echinocereeae</taxon>
        <taxon>Carnegiea</taxon>
    </lineage>
</organism>
<gene>
    <name evidence="1" type="ORF">Cgig2_006680</name>
</gene>
<dbReference type="AlphaFoldDB" id="A0A9Q1JSP7"/>
<comment type="caution">
    <text evidence="1">The sequence shown here is derived from an EMBL/GenBank/DDBJ whole genome shotgun (WGS) entry which is preliminary data.</text>
</comment>
<reference evidence="1" key="1">
    <citation type="submission" date="2022-04" db="EMBL/GenBank/DDBJ databases">
        <title>Carnegiea gigantea Genome sequencing and assembly v2.</title>
        <authorList>
            <person name="Copetti D."/>
            <person name="Sanderson M.J."/>
            <person name="Burquez A."/>
            <person name="Wojciechowski M.F."/>
        </authorList>
    </citation>
    <scope>NUCLEOTIDE SEQUENCE</scope>
    <source>
        <strain evidence="1">SGP5-SGP5p</strain>
        <tissue evidence="1">Aerial part</tissue>
    </source>
</reference>
<evidence type="ECO:0000313" key="2">
    <source>
        <dbReference type="Proteomes" id="UP001153076"/>
    </source>
</evidence>
<dbReference type="PANTHER" id="PTHR35478">
    <property type="entry name" value="ZINC FINGER FYVE DOMAIN PROTEIN"/>
    <property type="match status" value="1"/>
</dbReference>